<gene>
    <name evidence="6" type="primary">mchi_457</name>
</gene>
<evidence type="ECO:0000313" key="6">
    <source>
        <dbReference type="EMBL" id="AEQ32869.2"/>
    </source>
</evidence>
<protein>
    <submittedName>
        <fullName evidence="6">Major capsid protein 1</fullName>
    </submittedName>
</protein>
<comment type="subcellular location">
    <subcellularLocation>
        <location evidence="1">Virion</location>
    </subcellularLocation>
</comment>
<evidence type="ECO:0000256" key="3">
    <source>
        <dbReference type="ARBA" id="ARBA00022844"/>
    </source>
</evidence>
<dbReference type="GO" id="GO:0005198">
    <property type="term" value="F:structural molecule activity"/>
    <property type="evidence" value="ECO:0007669"/>
    <property type="project" value="InterPro"/>
</dbReference>
<dbReference type="InterPro" id="IPR031654">
    <property type="entry name" value="Capsid_N"/>
</dbReference>
<accession>G5CQ36</accession>
<dbReference type="Proteomes" id="UP000202558">
    <property type="component" value="Segment"/>
</dbReference>
<reference evidence="6 7" key="1">
    <citation type="journal article" date="2011" name="Proc. Natl. Acad. Sci. U.S.A.">
        <title>Distant Mimivirus relative with a larger genome highlights the fundamental features of Megaviridae.</title>
        <authorList>
            <person name="Arslan D."/>
            <person name="Legendre M."/>
            <person name="Seltzer V."/>
            <person name="Abergel C."/>
            <person name="Claverie J.M."/>
        </authorList>
    </citation>
    <scope>NUCLEOTIDE SEQUENCE [LARGE SCALE GENOMIC DNA]</scope>
    <source>
        <strain evidence="6">Claverie Las Cruses</strain>
    </source>
</reference>
<dbReference type="Gene3D" id="2.70.9.20">
    <property type="entry name" value="Major capsid protein Vp54"/>
    <property type="match status" value="2"/>
</dbReference>
<sequence length="590" mass="67447">MAGGLLQLVAYGAQDVYLNTGNPQITFFKRVYRRHTNFAVESIEQYFNGNVNFGRKSTAEISRNGDLITQAFLKVVLPEVRFTGAFDKFGHVEFAWVRHVGHAIVDETELEIGGSSIDKQYGDWLHIWKNVSQSKDHDHGMAKMLGDVPELTSISTLSWDVHDNTLLKPSYTLYIPLQFYFCRNNGLALPLIALQYHVVRIYVKFRPAEQCYIASDAFKSGAENFELDDVSVYVNYVYLDTEERRRFAQVSHEYLIEQLQFTGEESIGTSNSAKYKLSYNHPVKGLYWVTKMGNYQGGKFMVYDHEDWERARENAAKLIILAQYDLDEFGYFNDVASECDSNSYIGDCGVQYIGVDPASPAEEPTYTFNDSLTADAFDGSVLIGKLAPCVPLLKRNKDVDLRDKVEGIIRIVTDFDNDKLKYPEVEKITKNDLTITDLSIPVDKFDEDNRVEYIKRFDITVWQHHNYGLLIDGTVNPVSDVELQLNGQSRQSKRSGFWHDTVEPYMHHTRTPTDGLNVFSFALNPEEHQPSCTCNFSRIDTAQLNLWFNHFSNNKYADIFADNDNRVMIFAINYNVLRIMSGMGGLAYSN</sequence>
<dbReference type="EMBL" id="JN258408">
    <property type="protein sequence ID" value="AEQ32869.2"/>
    <property type="molecule type" value="Genomic_DNA"/>
</dbReference>
<dbReference type="KEGG" id="vg:11256916"/>
<dbReference type="Pfam" id="PF04451">
    <property type="entry name" value="Capsid_NCLDV"/>
    <property type="match status" value="2"/>
</dbReference>
<name>G5CQ36_9VIRU</name>
<organism evidence="6 7">
    <name type="scientific">Megavirus chiliensis</name>
    <dbReference type="NCBI Taxonomy" id="1094892"/>
    <lineage>
        <taxon>Viruses</taxon>
        <taxon>Varidnaviria</taxon>
        <taxon>Bamfordvirae</taxon>
        <taxon>Nucleocytoviricota</taxon>
        <taxon>Megaviricetes</taxon>
        <taxon>Imitervirales</taxon>
        <taxon>Mimiviridae</taxon>
        <taxon>Megamimivirinae</taxon>
        <taxon>Megavirus</taxon>
        <taxon>Megavirus chilense</taxon>
    </lineage>
</organism>
<evidence type="ECO:0000256" key="1">
    <source>
        <dbReference type="ARBA" id="ARBA00004328"/>
    </source>
</evidence>
<dbReference type="SUPFAM" id="SSF49749">
    <property type="entry name" value="Group II dsDNA viruses VP"/>
    <property type="match status" value="3"/>
</dbReference>
<feature type="domain" description="Major capsid protein C-terminal" evidence="4">
    <location>
        <begin position="243"/>
        <end position="302"/>
    </location>
</feature>
<dbReference type="InterPro" id="IPR016112">
    <property type="entry name" value="VP_dsDNA_II"/>
</dbReference>
<dbReference type="InterPro" id="IPR007542">
    <property type="entry name" value="MCP_C"/>
</dbReference>
<evidence type="ECO:0000313" key="7">
    <source>
        <dbReference type="Proteomes" id="UP000202558"/>
    </source>
</evidence>
<keyword evidence="2" id="KW-0167">Capsid protein</keyword>
<keyword evidence="3" id="KW-0946">Virion</keyword>
<feature type="domain" description="Major capsid protein C-terminal" evidence="4">
    <location>
        <begin position="457"/>
        <end position="585"/>
    </location>
</feature>
<proteinExistence type="predicted"/>
<keyword evidence="7" id="KW-1185">Reference proteome</keyword>
<dbReference type="Pfam" id="PF16903">
    <property type="entry name" value="Capsid_N"/>
    <property type="match status" value="1"/>
</dbReference>
<dbReference type="GO" id="GO:0019028">
    <property type="term" value="C:viral capsid"/>
    <property type="evidence" value="ECO:0007669"/>
    <property type="project" value="UniProtKB-KW"/>
</dbReference>
<dbReference type="Gene3D" id="2.70.9.10">
    <property type="entry name" value="Adenovirus Type 2 Hexon, domain 4"/>
    <property type="match status" value="1"/>
</dbReference>
<feature type="domain" description="Major capsid protein N-terminal" evidence="5">
    <location>
        <begin position="26"/>
        <end position="240"/>
    </location>
</feature>
<evidence type="ECO:0000259" key="5">
    <source>
        <dbReference type="Pfam" id="PF16903"/>
    </source>
</evidence>
<dbReference type="OrthoDB" id="5765at10239"/>
<dbReference type="InterPro" id="IPR038519">
    <property type="entry name" value="MCP_C_sf"/>
</dbReference>
<evidence type="ECO:0000256" key="2">
    <source>
        <dbReference type="ARBA" id="ARBA00022561"/>
    </source>
</evidence>
<evidence type="ECO:0000259" key="4">
    <source>
        <dbReference type="Pfam" id="PF04451"/>
    </source>
</evidence>